<dbReference type="EMBL" id="CAMAPF010000010">
    <property type="protein sequence ID" value="CAH9061858.1"/>
    <property type="molecule type" value="Genomic_DNA"/>
</dbReference>
<gene>
    <name evidence="1" type="ORF">CEPIT_LOCUS1756</name>
</gene>
<evidence type="ECO:0000313" key="2">
    <source>
        <dbReference type="Proteomes" id="UP001152523"/>
    </source>
</evidence>
<comment type="caution">
    <text evidence="1">The sequence shown here is derived from an EMBL/GenBank/DDBJ whole genome shotgun (WGS) entry which is preliminary data.</text>
</comment>
<proteinExistence type="predicted"/>
<dbReference type="PANTHER" id="PTHR46692">
    <property type="entry name" value="INOSINE-URIDINE PREFERRING NUCLEOSIDE HYDROLASE FAMILY PROTEIN"/>
    <property type="match status" value="1"/>
</dbReference>
<protein>
    <submittedName>
        <fullName evidence="1">Uncharacterized protein</fullName>
    </submittedName>
</protein>
<evidence type="ECO:0000313" key="1">
    <source>
        <dbReference type="EMBL" id="CAH9061858.1"/>
    </source>
</evidence>
<dbReference type="PANTHER" id="PTHR46692:SF1">
    <property type="entry name" value="NUCLEOSIDE HYDROLASE 3-RELATED"/>
    <property type="match status" value="1"/>
</dbReference>
<reference evidence="1" key="1">
    <citation type="submission" date="2022-07" db="EMBL/GenBank/DDBJ databases">
        <authorList>
            <person name="Macas J."/>
            <person name="Novak P."/>
            <person name="Neumann P."/>
        </authorList>
    </citation>
    <scope>NUCLEOTIDE SEQUENCE</scope>
</reference>
<dbReference type="Proteomes" id="UP001152523">
    <property type="component" value="Unassembled WGS sequence"/>
</dbReference>
<name>A0AAV0C4N2_9ASTE</name>
<keyword evidence="2" id="KW-1185">Reference proteome</keyword>
<accession>A0AAV0C4N2</accession>
<organism evidence="1 2">
    <name type="scientific">Cuscuta epithymum</name>
    <dbReference type="NCBI Taxonomy" id="186058"/>
    <lineage>
        <taxon>Eukaryota</taxon>
        <taxon>Viridiplantae</taxon>
        <taxon>Streptophyta</taxon>
        <taxon>Embryophyta</taxon>
        <taxon>Tracheophyta</taxon>
        <taxon>Spermatophyta</taxon>
        <taxon>Magnoliopsida</taxon>
        <taxon>eudicotyledons</taxon>
        <taxon>Gunneridae</taxon>
        <taxon>Pentapetalae</taxon>
        <taxon>asterids</taxon>
        <taxon>lamiids</taxon>
        <taxon>Solanales</taxon>
        <taxon>Convolvulaceae</taxon>
        <taxon>Cuscuteae</taxon>
        <taxon>Cuscuta</taxon>
        <taxon>Cuscuta subgen. Cuscuta</taxon>
    </lineage>
</organism>
<sequence>METFIGEIVGSVLIAGDISTLKPTFAIKKIKVIAEGEESEDGKMIIDEQQGKEVKVLTNMNASAYYDLYAQMLGATKQSAVVGSYVNQTIRWNCKNE</sequence>
<dbReference type="AlphaFoldDB" id="A0AAV0C4N2"/>